<dbReference type="PANTHER" id="PTHR30204">
    <property type="entry name" value="REDOX-CYCLING DRUG-SENSING TRANSCRIPTIONAL ACTIVATOR SOXR"/>
    <property type="match status" value="1"/>
</dbReference>
<feature type="domain" description="HTH merR-type" evidence="2">
    <location>
        <begin position="14"/>
        <end position="82"/>
    </location>
</feature>
<dbReference type="RefSeq" id="WP_129316099.1">
    <property type="nucleotide sequence ID" value="NZ_NOIQ01000017.1"/>
</dbReference>
<dbReference type="SMART" id="SM00422">
    <property type="entry name" value="HTH_MERR"/>
    <property type="match status" value="1"/>
</dbReference>
<dbReference type="AlphaFoldDB" id="A0A7M3SW76"/>
<dbReference type="OrthoDB" id="9809391at2"/>
<dbReference type="GO" id="GO:0003677">
    <property type="term" value="F:DNA binding"/>
    <property type="evidence" value="ECO:0007669"/>
    <property type="project" value="UniProtKB-KW"/>
</dbReference>
<evidence type="ECO:0000313" key="4">
    <source>
        <dbReference type="Proteomes" id="UP000462152"/>
    </source>
</evidence>
<gene>
    <name evidence="3" type="ORF">GMA10_12620</name>
</gene>
<dbReference type="SUPFAM" id="SSF46955">
    <property type="entry name" value="Putative DNA-binding domain"/>
    <property type="match status" value="1"/>
</dbReference>
<dbReference type="InterPro" id="IPR000551">
    <property type="entry name" value="MerR-type_HTH_dom"/>
</dbReference>
<dbReference type="PANTHER" id="PTHR30204:SF58">
    <property type="entry name" value="HTH-TYPE TRANSCRIPTIONAL REGULATOR YFMP"/>
    <property type="match status" value="1"/>
</dbReference>
<dbReference type="Pfam" id="PF13411">
    <property type="entry name" value="MerR_1"/>
    <property type="match status" value="1"/>
</dbReference>
<keyword evidence="1" id="KW-0238">DNA-binding</keyword>
<evidence type="ECO:0000313" key="3">
    <source>
        <dbReference type="EMBL" id="MUN56041.1"/>
    </source>
</evidence>
<evidence type="ECO:0000256" key="1">
    <source>
        <dbReference type="ARBA" id="ARBA00023125"/>
    </source>
</evidence>
<dbReference type="Proteomes" id="UP000462152">
    <property type="component" value="Unassembled WGS sequence"/>
</dbReference>
<accession>A0A7M3SW76</accession>
<dbReference type="InterPro" id="IPR009061">
    <property type="entry name" value="DNA-bd_dom_put_sf"/>
</dbReference>
<dbReference type="Gene3D" id="1.10.1660.10">
    <property type="match status" value="1"/>
</dbReference>
<keyword evidence="4" id="KW-1185">Reference proteome</keyword>
<reference evidence="3 4" key="1">
    <citation type="submission" date="2019-12" db="EMBL/GenBank/DDBJ databases">
        <authorList>
            <person name="Li J."/>
            <person name="Shi Y."/>
            <person name="Xu G."/>
            <person name="Xiao D."/>
            <person name="Ran X."/>
        </authorList>
    </citation>
    <scope>NUCLEOTIDE SEQUENCE [LARGE SCALE GENOMIC DNA]</scope>
    <source>
        <strain evidence="3 4">JCM 15915</strain>
    </source>
</reference>
<sequence>MAGSATGPPAHQGIYGISVAAELTGAGIQTLRMYEQRGLLDPQRTSGGTRRYSRQDLARVHRITVLLEEGLNLAGVSQVMDLEDENEQLKQALKEARS</sequence>
<proteinExistence type="predicted"/>
<dbReference type="InterPro" id="IPR047057">
    <property type="entry name" value="MerR_fam"/>
</dbReference>
<comment type="caution">
    <text evidence="3">The sequence shown here is derived from an EMBL/GenBank/DDBJ whole genome shotgun (WGS) entry which is preliminary data.</text>
</comment>
<dbReference type="EMBL" id="WOGT01000012">
    <property type="protein sequence ID" value="MUN56041.1"/>
    <property type="molecule type" value="Genomic_DNA"/>
</dbReference>
<name>A0A7M3SW76_9MICC</name>
<dbReference type="GO" id="GO:0003700">
    <property type="term" value="F:DNA-binding transcription factor activity"/>
    <property type="evidence" value="ECO:0007669"/>
    <property type="project" value="InterPro"/>
</dbReference>
<organism evidence="3 4">
    <name type="scientific">Rothia koreensis</name>
    <dbReference type="NCBI Taxonomy" id="592378"/>
    <lineage>
        <taxon>Bacteria</taxon>
        <taxon>Bacillati</taxon>
        <taxon>Actinomycetota</taxon>
        <taxon>Actinomycetes</taxon>
        <taxon>Micrococcales</taxon>
        <taxon>Micrococcaceae</taxon>
        <taxon>Rothia</taxon>
    </lineage>
</organism>
<dbReference type="PROSITE" id="PS50937">
    <property type="entry name" value="HTH_MERR_2"/>
    <property type="match status" value="1"/>
</dbReference>
<protein>
    <submittedName>
        <fullName evidence="3">MerR family transcriptional regulator</fullName>
    </submittedName>
</protein>
<evidence type="ECO:0000259" key="2">
    <source>
        <dbReference type="PROSITE" id="PS50937"/>
    </source>
</evidence>
<dbReference type="PRINTS" id="PR00040">
    <property type="entry name" value="HTHMERR"/>
</dbReference>